<sequence length="99" mass="10854">MNKSKPSALSLAFEKLRYNSSAFISLGLLFGFIAYWGYDIRSGGSIGTSSRFFLIRWITEGTELAADTYGQMFVGHAIIGLALAGFIGACTWIWRSGWG</sequence>
<gene>
    <name evidence="2" type="ORF">EDD53_0521</name>
</gene>
<dbReference type="RefSeq" id="WP_123791623.1">
    <property type="nucleotide sequence ID" value="NZ_RKQK01000001.1"/>
</dbReference>
<organism evidence="2 3">
    <name type="scientific">Pacificibacter maritimus</name>
    <dbReference type="NCBI Taxonomy" id="762213"/>
    <lineage>
        <taxon>Bacteria</taxon>
        <taxon>Pseudomonadati</taxon>
        <taxon>Pseudomonadota</taxon>
        <taxon>Alphaproteobacteria</taxon>
        <taxon>Rhodobacterales</taxon>
        <taxon>Roseobacteraceae</taxon>
        <taxon>Pacificibacter</taxon>
    </lineage>
</organism>
<evidence type="ECO:0000313" key="3">
    <source>
        <dbReference type="Proteomes" id="UP000269689"/>
    </source>
</evidence>
<keyword evidence="3" id="KW-1185">Reference proteome</keyword>
<dbReference type="AlphaFoldDB" id="A0A3N4ULT0"/>
<feature type="transmembrane region" description="Helical" evidence="1">
    <location>
        <begin position="21"/>
        <end position="38"/>
    </location>
</feature>
<keyword evidence="1" id="KW-0812">Transmembrane</keyword>
<dbReference type="EMBL" id="RKQK01000001">
    <property type="protein sequence ID" value="RPE71403.1"/>
    <property type="molecule type" value="Genomic_DNA"/>
</dbReference>
<comment type="caution">
    <text evidence="2">The sequence shown here is derived from an EMBL/GenBank/DDBJ whole genome shotgun (WGS) entry which is preliminary data.</text>
</comment>
<dbReference type="Proteomes" id="UP000269689">
    <property type="component" value="Unassembled WGS sequence"/>
</dbReference>
<keyword evidence="1" id="KW-1133">Transmembrane helix</keyword>
<keyword evidence="1" id="KW-0472">Membrane</keyword>
<accession>A0A3N4ULT0</accession>
<evidence type="ECO:0000256" key="1">
    <source>
        <dbReference type="SAM" id="Phobius"/>
    </source>
</evidence>
<protein>
    <submittedName>
        <fullName evidence="2">Uncharacterized protein</fullName>
    </submittedName>
</protein>
<feature type="transmembrane region" description="Helical" evidence="1">
    <location>
        <begin position="73"/>
        <end position="94"/>
    </location>
</feature>
<reference evidence="2 3" key="1">
    <citation type="submission" date="2018-11" db="EMBL/GenBank/DDBJ databases">
        <title>Genomic Encyclopedia of Type Strains, Phase IV (KMG-IV): sequencing the most valuable type-strain genomes for metagenomic binning, comparative biology and taxonomic classification.</title>
        <authorList>
            <person name="Goeker M."/>
        </authorList>
    </citation>
    <scope>NUCLEOTIDE SEQUENCE [LARGE SCALE GENOMIC DNA]</scope>
    <source>
        <strain evidence="2 3">DSM 104731</strain>
    </source>
</reference>
<name>A0A3N4ULT0_9RHOB</name>
<proteinExistence type="predicted"/>
<evidence type="ECO:0000313" key="2">
    <source>
        <dbReference type="EMBL" id="RPE71403.1"/>
    </source>
</evidence>